<gene>
    <name evidence="1" type="ORF">BofuT4_P156700.1</name>
</gene>
<organism evidence="1 2">
    <name type="scientific">Botryotinia fuckeliana (strain T4)</name>
    <name type="common">Noble rot fungus</name>
    <name type="synonym">Botrytis cinerea</name>
    <dbReference type="NCBI Taxonomy" id="999810"/>
    <lineage>
        <taxon>Eukaryota</taxon>
        <taxon>Fungi</taxon>
        <taxon>Dikarya</taxon>
        <taxon>Ascomycota</taxon>
        <taxon>Pezizomycotina</taxon>
        <taxon>Leotiomycetes</taxon>
        <taxon>Helotiales</taxon>
        <taxon>Sclerotiniaceae</taxon>
        <taxon>Botrytis</taxon>
    </lineage>
</organism>
<dbReference type="Proteomes" id="UP000008177">
    <property type="component" value="Unplaced contigs"/>
</dbReference>
<dbReference type="InParanoid" id="G2YUH6"/>
<sequence length="107" mass="12509">MSCSLLCCNHVLQRSYVKKTDQAANQVEILKRATCWKRNPEAKGTSESLGYSILFFVVKEYDSRDDRWLDISSTSELWYEIILAFWMTLEKHNSVYMVTIGLLIKHI</sequence>
<dbReference type="AlphaFoldDB" id="G2YUH6"/>
<evidence type="ECO:0000313" key="1">
    <source>
        <dbReference type="EMBL" id="CCD55274.1"/>
    </source>
</evidence>
<evidence type="ECO:0000313" key="2">
    <source>
        <dbReference type="Proteomes" id="UP000008177"/>
    </source>
</evidence>
<name>G2YUH6_BOTF4</name>
<dbReference type="HOGENOM" id="CLU_2209628_0_0_1"/>
<proteinExistence type="predicted"/>
<accession>G2YUH6</accession>
<dbReference type="EMBL" id="FQ790354">
    <property type="protein sequence ID" value="CCD55274.1"/>
    <property type="molecule type" value="Genomic_DNA"/>
</dbReference>
<reference evidence="2" key="1">
    <citation type="journal article" date="2011" name="PLoS Genet.">
        <title>Genomic analysis of the necrotrophic fungal pathogens Sclerotinia sclerotiorum and Botrytis cinerea.</title>
        <authorList>
            <person name="Amselem J."/>
            <person name="Cuomo C.A."/>
            <person name="van Kan J.A."/>
            <person name="Viaud M."/>
            <person name="Benito E.P."/>
            <person name="Couloux A."/>
            <person name="Coutinho P.M."/>
            <person name="de Vries R.P."/>
            <person name="Dyer P.S."/>
            <person name="Fillinger S."/>
            <person name="Fournier E."/>
            <person name="Gout L."/>
            <person name="Hahn M."/>
            <person name="Kohn L."/>
            <person name="Lapalu N."/>
            <person name="Plummer K.M."/>
            <person name="Pradier J.M."/>
            <person name="Quevillon E."/>
            <person name="Sharon A."/>
            <person name="Simon A."/>
            <person name="ten Have A."/>
            <person name="Tudzynski B."/>
            <person name="Tudzynski P."/>
            <person name="Wincker P."/>
            <person name="Andrew M."/>
            <person name="Anthouard V."/>
            <person name="Beever R.E."/>
            <person name="Beffa R."/>
            <person name="Benoit I."/>
            <person name="Bouzid O."/>
            <person name="Brault B."/>
            <person name="Chen Z."/>
            <person name="Choquer M."/>
            <person name="Collemare J."/>
            <person name="Cotton P."/>
            <person name="Danchin E.G."/>
            <person name="Da Silva C."/>
            <person name="Gautier A."/>
            <person name="Giraud C."/>
            <person name="Giraud T."/>
            <person name="Gonzalez C."/>
            <person name="Grossetete S."/>
            <person name="Guldener U."/>
            <person name="Henrissat B."/>
            <person name="Howlett B.J."/>
            <person name="Kodira C."/>
            <person name="Kretschmer M."/>
            <person name="Lappartient A."/>
            <person name="Leroch M."/>
            <person name="Levis C."/>
            <person name="Mauceli E."/>
            <person name="Neuveglise C."/>
            <person name="Oeser B."/>
            <person name="Pearson M."/>
            <person name="Poulain J."/>
            <person name="Poussereau N."/>
            <person name="Quesneville H."/>
            <person name="Rascle C."/>
            <person name="Schumacher J."/>
            <person name="Segurens B."/>
            <person name="Sexton A."/>
            <person name="Silva E."/>
            <person name="Sirven C."/>
            <person name="Soanes D.M."/>
            <person name="Talbot N.J."/>
            <person name="Templeton M."/>
            <person name="Yandava C."/>
            <person name="Yarden O."/>
            <person name="Zeng Q."/>
            <person name="Rollins J.A."/>
            <person name="Lebrun M.H."/>
            <person name="Dickman M."/>
        </authorList>
    </citation>
    <scope>NUCLEOTIDE SEQUENCE [LARGE SCALE GENOMIC DNA]</scope>
    <source>
        <strain evidence="2">T4</strain>
    </source>
</reference>
<protein>
    <submittedName>
        <fullName evidence="1">Uncharacterized protein</fullName>
    </submittedName>
</protein>